<dbReference type="eggNOG" id="ENOG502R07X">
    <property type="taxonomic scope" value="Eukaryota"/>
</dbReference>
<sequence>MSEPSAKRKRTDDERTAEAVRSDIWLDDGSIILQADNTQFKFYKGLLARHSQIFSDMIAVVQPQNDEHTVEGCTVVTLSDSAQDVRFMLLWLLDPRSYTLKPTVSHILSALRMGHKYMVVPLWDYSVERLRAEFPTTLEAFYNQDHKFWSAVHSEDNQNDILRLSEAVRDAGLETLLPMVYYRALLECPLKTISKGGIGNLAGLPCDPAHASLDTRVVLLTARGQIIAEFRIMDYWWTRLAEADDCEQEEECEEARQRIQLMAWSQCSPRTSSDPALRILRRRTQEDQTKLKVHGLCKDCIDEAEDVYKGNQESFWQELPLYFGLGVWEDLKDYSLN</sequence>
<keyword evidence="2" id="KW-1185">Reference proteome</keyword>
<dbReference type="EMBL" id="GL377304">
    <property type="protein sequence ID" value="EFI99403.1"/>
    <property type="molecule type" value="Genomic_DNA"/>
</dbReference>
<reference evidence="1 2" key="1">
    <citation type="journal article" date="2010" name="Nat. Biotechnol.">
        <title>Genome sequence of the model mushroom Schizophyllum commune.</title>
        <authorList>
            <person name="Ohm R.A."/>
            <person name="de Jong J.F."/>
            <person name="Lugones L.G."/>
            <person name="Aerts A."/>
            <person name="Kothe E."/>
            <person name="Stajich J.E."/>
            <person name="de Vries R.P."/>
            <person name="Record E."/>
            <person name="Levasseur A."/>
            <person name="Baker S.E."/>
            <person name="Bartholomew K.A."/>
            <person name="Coutinho P.M."/>
            <person name="Erdmann S."/>
            <person name="Fowler T.J."/>
            <person name="Gathman A.C."/>
            <person name="Lombard V."/>
            <person name="Henrissat B."/>
            <person name="Knabe N."/>
            <person name="Kuees U."/>
            <person name="Lilly W.W."/>
            <person name="Lindquist E."/>
            <person name="Lucas S."/>
            <person name="Magnuson J.K."/>
            <person name="Piumi F."/>
            <person name="Raudaskoski M."/>
            <person name="Salamov A."/>
            <person name="Schmutz J."/>
            <person name="Schwarze F.W.M.R."/>
            <person name="vanKuyk P.A."/>
            <person name="Horton J.S."/>
            <person name="Grigoriev I.V."/>
            <person name="Woesten H.A.B."/>
        </authorList>
    </citation>
    <scope>NUCLEOTIDE SEQUENCE [LARGE SCALE GENOMIC DNA]</scope>
    <source>
        <strain evidence="2">H4-8 / FGSC 9210</strain>
    </source>
</reference>
<dbReference type="OrthoDB" id="3217871at2759"/>
<dbReference type="KEGG" id="scm:SCHCO_02745316"/>
<protein>
    <recommendedName>
        <fullName evidence="3">BTB domain-containing protein</fullName>
    </recommendedName>
</protein>
<gene>
    <name evidence="1" type="ORF">SCHCODRAFT_53504</name>
</gene>
<dbReference type="Proteomes" id="UP000007431">
    <property type="component" value="Unassembled WGS sequence"/>
</dbReference>
<dbReference type="AlphaFoldDB" id="D8PZA8"/>
<dbReference type="HOGENOM" id="CLU_033082_3_2_1"/>
<dbReference type="VEuPathDB" id="FungiDB:SCHCODRAFT_02745316"/>
<name>D8PZA8_SCHCM</name>
<organism evidence="2">
    <name type="scientific">Schizophyllum commune (strain H4-8 / FGSC 9210)</name>
    <name type="common">Split gill fungus</name>
    <dbReference type="NCBI Taxonomy" id="578458"/>
    <lineage>
        <taxon>Eukaryota</taxon>
        <taxon>Fungi</taxon>
        <taxon>Dikarya</taxon>
        <taxon>Basidiomycota</taxon>
        <taxon>Agaricomycotina</taxon>
        <taxon>Agaricomycetes</taxon>
        <taxon>Agaricomycetidae</taxon>
        <taxon>Agaricales</taxon>
        <taxon>Schizophyllaceae</taxon>
        <taxon>Schizophyllum</taxon>
    </lineage>
</organism>
<accession>D8PZA8</accession>
<evidence type="ECO:0000313" key="1">
    <source>
        <dbReference type="EMBL" id="EFI99403.1"/>
    </source>
</evidence>
<dbReference type="InParanoid" id="D8PZA8"/>
<dbReference type="OMA" id="HEISACI"/>
<dbReference type="RefSeq" id="XP_003034306.1">
    <property type="nucleotide sequence ID" value="XM_003034260.1"/>
</dbReference>
<proteinExistence type="predicted"/>
<dbReference type="GeneID" id="9586299"/>
<evidence type="ECO:0008006" key="3">
    <source>
        <dbReference type="Google" id="ProtNLM"/>
    </source>
</evidence>
<evidence type="ECO:0000313" key="2">
    <source>
        <dbReference type="Proteomes" id="UP000007431"/>
    </source>
</evidence>